<dbReference type="AlphaFoldDB" id="A0A3B0Y3T2"/>
<gene>
    <name evidence="3" type="ORF">MNBD_GAMMA15-498</name>
</gene>
<accession>A0A3B0Y3T2</accession>
<dbReference type="FunFam" id="3.20.20.140:FF:000005">
    <property type="entry name" value="TatD family hydrolase"/>
    <property type="match status" value="1"/>
</dbReference>
<name>A0A3B0Y3T2_9ZZZZ</name>
<dbReference type="PROSITE" id="PS01091">
    <property type="entry name" value="TATD_3"/>
    <property type="match status" value="1"/>
</dbReference>
<dbReference type="Pfam" id="PF01026">
    <property type="entry name" value="TatD_DNase"/>
    <property type="match status" value="1"/>
</dbReference>
<dbReference type="GO" id="GO:0046872">
    <property type="term" value="F:metal ion binding"/>
    <property type="evidence" value="ECO:0007669"/>
    <property type="project" value="UniProtKB-KW"/>
</dbReference>
<protein>
    <submittedName>
        <fullName evidence="3">Deoxyribonuclease YjjV</fullName>
    </submittedName>
</protein>
<dbReference type="InterPro" id="IPR032466">
    <property type="entry name" value="Metal_Hydrolase"/>
</dbReference>
<evidence type="ECO:0000256" key="2">
    <source>
        <dbReference type="ARBA" id="ARBA00022801"/>
    </source>
</evidence>
<reference evidence="3" key="1">
    <citation type="submission" date="2018-06" db="EMBL/GenBank/DDBJ databases">
        <authorList>
            <person name="Zhirakovskaya E."/>
        </authorList>
    </citation>
    <scope>NUCLEOTIDE SEQUENCE</scope>
</reference>
<dbReference type="PROSITE" id="PS01137">
    <property type="entry name" value="TATD_1"/>
    <property type="match status" value="1"/>
</dbReference>
<dbReference type="PROSITE" id="PS01090">
    <property type="entry name" value="TATD_2"/>
    <property type="match status" value="1"/>
</dbReference>
<evidence type="ECO:0000313" key="3">
    <source>
        <dbReference type="EMBL" id="VAW75375.1"/>
    </source>
</evidence>
<dbReference type="PANTHER" id="PTHR46124">
    <property type="entry name" value="D-AMINOACYL-TRNA DEACYLASE"/>
    <property type="match status" value="1"/>
</dbReference>
<dbReference type="InterPro" id="IPR018228">
    <property type="entry name" value="DNase_TatD-rel_CS"/>
</dbReference>
<dbReference type="SUPFAM" id="SSF51556">
    <property type="entry name" value="Metallo-dependent hydrolases"/>
    <property type="match status" value="1"/>
</dbReference>
<dbReference type="InterPro" id="IPR001130">
    <property type="entry name" value="TatD-like"/>
</dbReference>
<sequence>MEMFDTHCHLDVSAFDTDRTEVLARARALGVSQMLIPSIDANHWDGLLRFCDAQPGLHAALGLHPVFLESHRDEHIDQLEHYIETVRPVAVGEIGLDYYLRELDRGAQLSLFETQLSIARAANLPVILHVRKAHDVVLSSLKRIPVAGGTVHAFNGSESQAQQYISMGFKLGFGGTLTWERSKKIRALARALPLESIVLETDAPDMVVAQHAGERNSPEYLPYCLQALAEARDVSEQEIATQTTTNACEVFGLS</sequence>
<dbReference type="EMBL" id="UOFN01000047">
    <property type="protein sequence ID" value="VAW75375.1"/>
    <property type="molecule type" value="Genomic_DNA"/>
</dbReference>
<dbReference type="Gene3D" id="3.20.20.140">
    <property type="entry name" value="Metal-dependent hydrolases"/>
    <property type="match status" value="1"/>
</dbReference>
<dbReference type="GO" id="GO:0016788">
    <property type="term" value="F:hydrolase activity, acting on ester bonds"/>
    <property type="evidence" value="ECO:0007669"/>
    <property type="project" value="InterPro"/>
</dbReference>
<dbReference type="PIRSF" id="PIRSF005902">
    <property type="entry name" value="DNase_TatD"/>
    <property type="match status" value="1"/>
</dbReference>
<keyword evidence="1" id="KW-0479">Metal-binding</keyword>
<dbReference type="GO" id="GO:0005829">
    <property type="term" value="C:cytosol"/>
    <property type="evidence" value="ECO:0007669"/>
    <property type="project" value="TreeGrafter"/>
</dbReference>
<dbReference type="PANTHER" id="PTHR46124:SF3">
    <property type="entry name" value="HYDROLASE"/>
    <property type="match status" value="1"/>
</dbReference>
<keyword evidence="2" id="KW-0378">Hydrolase</keyword>
<proteinExistence type="predicted"/>
<organism evidence="3">
    <name type="scientific">hydrothermal vent metagenome</name>
    <dbReference type="NCBI Taxonomy" id="652676"/>
    <lineage>
        <taxon>unclassified sequences</taxon>
        <taxon>metagenomes</taxon>
        <taxon>ecological metagenomes</taxon>
    </lineage>
</organism>
<evidence type="ECO:0000256" key="1">
    <source>
        <dbReference type="ARBA" id="ARBA00022723"/>
    </source>
</evidence>
<dbReference type="CDD" id="cd01310">
    <property type="entry name" value="TatD_DNAse"/>
    <property type="match status" value="1"/>
</dbReference>